<dbReference type="PROSITE" id="PS50043">
    <property type="entry name" value="HTH_LUXR_2"/>
    <property type="match status" value="1"/>
</dbReference>
<dbReference type="InterPro" id="IPR011990">
    <property type="entry name" value="TPR-like_helical_dom_sf"/>
</dbReference>
<dbReference type="Gene3D" id="1.10.10.10">
    <property type="entry name" value="Winged helix-like DNA-binding domain superfamily/Winged helix DNA-binding domain"/>
    <property type="match status" value="1"/>
</dbReference>
<dbReference type="PROSITE" id="PS00622">
    <property type="entry name" value="HTH_LUXR_1"/>
    <property type="match status" value="1"/>
</dbReference>
<dbReference type="SUPFAM" id="SSF52540">
    <property type="entry name" value="P-loop containing nucleoside triphosphate hydrolases"/>
    <property type="match status" value="1"/>
</dbReference>
<dbReference type="Proteomes" id="UP001500467">
    <property type="component" value="Unassembled WGS sequence"/>
</dbReference>
<dbReference type="InterPro" id="IPR036388">
    <property type="entry name" value="WH-like_DNA-bd_sf"/>
</dbReference>
<evidence type="ECO:0000313" key="4">
    <source>
        <dbReference type="Proteomes" id="UP001500467"/>
    </source>
</evidence>
<dbReference type="CDD" id="cd06170">
    <property type="entry name" value="LuxR_C_like"/>
    <property type="match status" value="1"/>
</dbReference>
<protein>
    <recommendedName>
        <fullName evidence="2">HTH luxR-type domain-containing protein</fullName>
    </recommendedName>
</protein>
<dbReference type="RefSeq" id="WP_253857996.1">
    <property type="nucleotide sequence ID" value="NZ_BAAALM010000015.1"/>
</dbReference>
<dbReference type="Gene3D" id="3.40.50.300">
    <property type="entry name" value="P-loop containing nucleotide triphosphate hydrolases"/>
    <property type="match status" value="1"/>
</dbReference>
<keyword evidence="4" id="KW-1185">Reference proteome</keyword>
<dbReference type="EMBL" id="BAAALM010000015">
    <property type="protein sequence ID" value="GAA1214220.1"/>
    <property type="molecule type" value="Genomic_DNA"/>
</dbReference>
<dbReference type="InterPro" id="IPR049945">
    <property type="entry name" value="AAA_22"/>
</dbReference>
<dbReference type="InterPro" id="IPR000792">
    <property type="entry name" value="Tscrpt_reg_LuxR_C"/>
</dbReference>
<sequence>MSGAGSTLASLTSFVGRRGDLASLGEQVRASRLVTVTGPGGVGKTRTATVTADRLRSTFADGVHVVELASVTDATQLAPTAATALGVADQSNRAAVERIITHLSGRDTLLLLDNCEHLLEACGRFVTTLLEELPGLRVIATSREPLGLSAEQVHLLGPLAVPTETDISSGGSLDHVPAVQLFRDRGRSAVPDFEVCAHNRDAVAQLCRRLDGMPLAIELAAVRLRSLSVAQIVERLDHRFQLLSAGNRDSDPRQRSLRALIDWSHELCDDDERLLWARLSVFPAAADLESIEDVCGFGALADHRLLEAVDGLVSKSVITVERRHEQVRYSQFVTLREYGAELLEQSGEAETLHRRHRDHYTRRASHMVDRWCGPHQAEDLARLRDDHPNLLVALAWSVETPGEARPGAHLASLLRYHWIAGGFLTYGRRWLERLLDRLDPDVPERGHALWVAAWVALIQGDRNVARRYLGECGRLADRLDDHAMRGHTAHWRALLNLFEGDLLPAIVLYDQAISWHRSVGDLGAELTAGYQLAMAQTYAGRTEEALRTCHDVDVRGLEHGELWARGYAFWVRAICQVHLGDRIAAREAIRVTMDIEREFRDGVCTALTTEVASWVAASYGHFENAAALAGAAGAVWRQLGTNLAAFGPHASADGRAHGARIDDQLGPDRADAIRAQHANVSVTEAVTLGIRLADKAGEPAPPRNAVGRASAGPENLLLRGGLAAAAAGADAGTGENLTAGPAATRSAASDGVAPAGRRPSRHAVPKRPVPERAVLGDSACTPEVALTRREQQVAALIADGKSNKEIAESLTISHRTVDGHVERLLRKLDVASRTQIASWFATLPR</sequence>
<dbReference type="SUPFAM" id="SSF46894">
    <property type="entry name" value="C-terminal effector domain of the bipartite response regulators"/>
    <property type="match status" value="1"/>
</dbReference>
<dbReference type="PRINTS" id="PR00038">
    <property type="entry name" value="HTHLUXR"/>
</dbReference>
<comment type="caution">
    <text evidence="3">The sequence shown here is derived from an EMBL/GenBank/DDBJ whole genome shotgun (WGS) entry which is preliminary data.</text>
</comment>
<gene>
    <name evidence="3" type="ORF">GCM10009675_40340</name>
</gene>
<feature type="domain" description="HTH luxR-type" evidence="2">
    <location>
        <begin position="779"/>
        <end position="844"/>
    </location>
</feature>
<proteinExistence type="predicted"/>
<accession>A0ABP4G536</accession>
<feature type="region of interest" description="Disordered" evidence="1">
    <location>
        <begin position="736"/>
        <end position="768"/>
    </location>
</feature>
<reference evidence="4" key="1">
    <citation type="journal article" date="2019" name="Int. J. Syst. Evol. Microbiol.">
        <title>The Global Catalogue of Microorganisms (GCM) 10K type strain sequencing project: providing services to taxonomists for standard genome sequencing and annotation.</title>
        <authorList>
            <consortium name="The Broad Institute Genomics Platform"/>
            <consortium name="The Broad Institute Genome Sequencing Center for Infectious Disease"/>
            <person name="Wu L."/>
            <person name="Ma J."/>
        </authorList>
    </citation>
    <scope>NUCLEOTIDE SEQUENCE [LARGE SCALE GENOMIC DNA]</scope>
    <source>
        <strain evidence="4">JCM 13022</strain>
    </source>
</reference>
<dbReference type="InterPro" id="IPR016032">
    <property type="entry name" value="Sig_transdc_resp-reg_C-effctor"/>
</dbReference>
<dbReference type="Pfam" id="PF00196">
    <property type="entry name" value="GerE"/>
    <property type="match status" value="1"/>
</dbReference>
<dbReference type="PANTHER" id="PTHR47691">
    <property type="entry name" value="REGULATOR-RELATED"/>
    <property type="match status" value="1"/>
</dbReference>
<evidence type="ECO:0000313" key="3">
    <source>
        <dbReference type="EMBL" id="GAA1214220.1"/>
    </source>
</evidence>
<evidence type="ECO:0000259" key="2">
    <source>
        <dbReference type="PROSITE" id="PS50043"/>
    </source>
</evidence>
<dbReference type="InterPro" id="IPR027417">
    <property type="entry name" value="P-loop_NTPase"/>
</dbReference>
<dbReference type="PANTHER" id="PTHR47691:SF3">
    <property type="entry name" value="HTH-TYPE TRANSCRIPTIONAL REGULATOR RV0890C-RELATED"/>
    <property type="match status" value="1"/>
</dbReference>
<organism evidence="3 4">
    <name type="scientific">Prauserella alba</name>
    <dbReference type="NCBI Taxonomy" id="176898"/>
    <lineage>
        <taxon>Bacteria</taxon>
        <taxon>Bacillati</taxon>
        <taxon>Actinomycetota</taxon>
        <taxon>Actinomycetes</taxon>
        <taxon>Pseudonocardiales</taxon>
        <taxon>Pseudonocardiaceae</taxon>
        <taxon>Prauserella</taxon>
    </lineage>
</organism>
<dbReference type="SUPFAM" id="SSF48452">
    <property type="entry name" value="TPR-like"/>
    <property type="match status" value="1"/>
</dbReference>
<evidence type="ECO:0000256" key="1">
    <source>
        <dbReference type="SAM" id="MobiDB-lite"/>
    </source>
</evidence>
<dbReference type="PRINTS" id="PR00364">
    <property type="entry name" value="DISEASERSIST"/>
</dbReference>
<name>A0ABP4G536_9PSEU</name>
<dbReference type="Pfam" id="PF13401">
    <property type="entry name" value="AAA_22"/>
    <property type="match status" value="1"/>
</dbReference>
<dbReference type="SMART" id="SM00421">
    <property type="entry name" value="HTH_LUXR"/>
    <property type="match status" value="1"/>
</dbReference>